<accession>A0A9Q4H2K8</accession>
<proteinExistence type="predicted"/>
<protein>
    <submittedName>
        <fullName evidence="2">Uncharacterized protein</fullName>
    </submittedName>
</protein>
<keyword evidence="4" id="KW-1185">Reference proteome</keyword>
<dbReference type="Proteomes" id="UP000250354">
    <property type="component" value="Chromosome"/>
</dbReference>
<organism evidence="2 5">
    <name type="scientific">Aerococcus mictus</name>
    <dbReference type="NCBI Taxonomy" id="2976810"/>
    <lineage>
        <taxon>Bacteria</taxon>
        <taxon>Bacillati</taxon>
        <taxon>Bacillota</taxon>
        <taxon>Bacilli</taxon>
        <taxon>Lactobacillales</taxon>
        <taxon>Aerococcaceae</taxon>
        <taxon>Aerococcus</taxon>
    </lineage>
</organism>
<keyword evidence="1" id="KW-0802">TPR repeat</keyword>
<dbReference type="GeneID" id="86857770"/>
<dbReference type="EMBL" id="CP145132">
    <property type="protein sequence ID" value="WWC55154.1"/>
    <property type="molecule type" value="Genomic_DNA"/>
</dbReference>
<sequence>MDEQQQSLLNDLSKNFTGNFKDDMTYIVSKVKDHFRDLQEDEELRQRIEKVLLDAYPEEEEPILRLWTDLTDRSDDDFIQHMKELIDEGKATDAQFEMNLFINAMEADFIEYKPKPNVKYYSINDWIDLFIFTWYEPQTLELRPTKRDYSKIYNSYAEVLMAANEWQEAAEAYKQALLWNPYNAKTIFNLAGVYQLMEQYGMSFATILNGFRYAVRREDFSRGYAYLAYFYEKKDDLKTATQLYYLSLAWSDNSRAQERLAVIEEEMGYLEPALEGEALQKFKKDYRINNYPNAEMLNGLKAAASRAMALHSYETAYVYYGLYMDLVDSPEDYIVKMIRELDYRLKGNQDCE</sequence>
<dbReference type="Proteomes" id="UP001069047">
    <property type="component" value="Unassembled WGS sequence"/>
</dbReference>
<evidence type="ECO:0000313" key="4">
    <source>
        <dbReference type="Proteomes" id="UP000250354"/>
    </source>
</evidence>
<dbReference type="PROSITE" id="PS50005">
    <property type="entry name" value="TPR"/>
    <property type="match status" value="1"/>
</dbReference>
<dbReference type="AlphaFoldDB" id="A0A1E9PQ65"/>
<evidence type="ECO:0000256" key="1">
    <source>
        <dbReference type="PROSITE-ProRule" id="PRU00339"/>
    </source>
</evidence>
<dbReference type="Gene3D" id="1.25.40.10">
    <property type="entry name" value="Tetratricopeptide repeat domain"/>
    <property type="match status" value="1"/>
</dbReference>
<dbReference type="EMBL" id="JAOTMY010000001">
    <property type="protein sequence ID" value="MCY3086893.1"/>
    <property type="molecule type" value="Genomic_DNA"/>
</dbReference>
<evidence type="ECO:0000313" key="5">
    <source>
        <dbReference type="Proteomes" id="UP001069047"/>
    </source>
</evidence>
<feature type="repeat" description="TPR" evidence="1">
    <location>
        <begin position="150"/>
        <end position="183"/>
    </location>
</feature>
<reference evidence="3 4" key="1">
    <citation type="journal article" date="2020" name="J. Bacteriol.">
        <title>Aerococcus urinae Isolated from Women with Lower Urinary Tract Symptoms: In Vitro Aggregation and Genome Analysis.</title>
        <authorList>
            <person name="Hilt E.E."/>
            <person name="Putonti C."/>
            <person name="Thomas-White K."/>
            <person name="Lewis A.L."/>
            <person name="Visick K.L."/>
            <person name="Gilbert N.M."/>
            <person name="Wolfe A.J."/>
        </authorList>
    </citation>
    <scope>NUCLEOTIDE SEQUENCE [LARGE SCALE GENOMIC DNA]</scope>
    <source>
        <strain evidence="3 4">UMB1016</strain>
    </source>
</reference>
<dbReference type="InterPro" id="IPR019734">
    <property type="entry name" value="TPR_rpt"/>
</dbReference>
<dbReference type="SUPFAM" id="SSF48452">
    <property type="entry name" value="TPR-like"/>
    <property type="match status" value="1"/>
</dbReference>
<evidence type="ECO:0000313" key="3">
    <source>
        <dbReference type="EMBL" id="WWC55154.1"/>
    </source>
</evidence>
<reference evidence="3" key="3">
    <citation type="submission" date="2024-02" db="EMBL/GenBank/DDBJ databases">
        <authorList>
            <person name="Choi B."/>
        </authorList>
    </citation>
    <scope>NUCLEOTIDE SEQUENCE</scope>
    <source>
        <strain evidence="3">UMB1016</strain>
    </source>
</reference>
<name>A0A1E9PQ65_9LACT</name>
<dbReference type="InterPro" id="IPR011990">
    <property type="entry name" value="TPR-like_helical_dom_sf"/>
</dbReference>
<accession>A0A1E9PQ65</accession>
<dbReference type="RefSeq" id="WP_070558600.1">
    <property type="nucleotide sequence ID" value="NZ_CAJHLG010000001.1"/>
</dbReference>
<gene>
    <name evidence="3" type="ORF">DBT44_0002285</name>
    <name evidence="2" type="ORF">ODY61_02040</name>
</gene>
<evidence type="ECO:0000313" key="2">
    <source>
        <dbReference type="EMBL" id="MCY3086893.1"/>
    </source>
</evidence>
<reference evidence="2" key="2">
    <citation type="submission" date="2022-09" db="EMBL/GenBank/DDBJ databases">
        <title>Aerococcus urinae taxonomy study.</title>
        <authorList>
            <person name="Christensen J."/>
            <person name="Senneby E."/>
        </authorList>
    </citation>
    <scope>NUCLEOTIDE SEQUENCE</scope>
    <source>
        <strain evidence="2">LUND-41-B12</strain>
    </source>
</reference>